<name>A0A6S7GZW3_PARCT</name>
<accession>A0A6S7GZW3</accession>
<dbReference type="InterPro" id="IPR001969">
    <property type="entry name" value="Aspartic_peptidase_AS"/>
</dbReference>
<reference evidence="1" key="1">
    <citation type="submission" date="2020-04" db="EMBL/GenBank/DDBJ databases">
        <authorList>
            <person name="Alioto T."/>
            <person name="Alioto T."/>
            <person name="Gomez Garrido J."/>
        </authorList>
    </citation>
    <scope>NUCLEOTIDE SEQUENCE</scope>
    <source>
        <strain evidence="1">A484AB</strain>
    </source>
</reference>
<evidence type="ECO:0000313" key="1">
    <source>
        <dbReference type="EMBL" id="CAB3997763.1"/>
    </source>
</evidence>
<dbReference type="OrthoDB" id="5989205at2759"/>
<dbReference type="PROSITE" id="PS00141">
    <property type="entry name" value="ASP_PROTEASE"/>
    <property type="match status" value="1"/>
</dbReference>
<organism evidence="1 2">
    <name type="scientific">Paramuricea clavata</name>
    <name type="common">Red gorgonian</name>
    <name type="synonym">Violescent sea-whip</name>
    <dbReference type="NCBI Taxonomy" id="317549"/>
    <lineage>
        <taxon>Eukaryota</taxon>
        <taxon>Metazoa</taxon>
        <taxon>Cnidaria</taxon>
        <taxon>Anthozoa</taxon>
        <taxon>Octocorallia</taxon>
        <taxon>Malacalcyonacea</taxon>
        <taxon>Plexauridae</taxon>
        <taxon>Paramuricea</taxon>
    </lineage>
</organism>
<dbReference type="GO" id="GO:0004190">
    <property type="term" value="F:aspartic-type endopeptidase activity"/>
    <property type="evidence" value="ECO:0007669"/>
    <property type="project" value="InterPro"/>
</dbReference>
<dbReference type="Proteomes" id="UP001152795">
    <property type="component" value="Unassembled WGS sequence"/>
</dbReference>
<keyword evidence="2" id="KW-1185">Reference proteome</keyword>
<dbReference type="AlphaFoldDB" id="A0A6S7GZW3"/>
<dbReference type="CDD" id="cd00303">
    <property type="entry name" value="retropepsin_like"/>
    <property type="match status" value="1"/>
</dbReference>
<protein>
    <submittedName>
        <fullName evidence="1">Retrovirus-related Pol poly from transposon 412</fullName>
    </submittedName>
</protein>
<dbReference type="EMBL" id="CACRXK020003179">
    <property type="protein sequence ID" value="CAB3997763.1"/>
    <property type="molecule type" value="Genomic_DNA"/>
</dbReference>
<comment type="caution">
    <text evidence="1">The sequence shown here is derived from an EMBL/GenBank/DDBJ whole genome shotgun (WGS) entry which is preliminary data.</text>
</comment>
<dbReference type="GO" id="GO:0006508">
    <property type="term" value="P:proteolysis"/>
    <property type="evidence" value="ECO:0007669"/>
    <property type="project" value="InterPro"/>
</dbReference>
<gene>
    <name evidence="1" type="ORF">PACLA_8A037229</name>
</gene>
<proteinExistence type="predicted"/>
<sequence>MVNVPLQVLIDSGASINVIDEKAYHAIIKSPQNNRLSLRHTSMKIYSYGGTSPLPVLGTFYTRIESKTHTTPATIYVIKGENGCLLSYKTATELELVSVIAQTNASVNTTTPLSTLSSTQFRSEYSDLFDGIGKMDFQVHLHIDPSVPPRHNLREFCSTFAKSSIPNLTNLNARVLSNRLMAQLLGCPSRCDTKTEEP</sequence>
<evidence type="ECO:0000313" key="2">
    <source>
        <dbReference type="Proteomes" id="UP001152795"/>
    </source>
</evidence>